<dbReference type="Proteomes" id="UP001060919">
    <property type="component" value="Chromosome"/>
</dbReference>
<feature type="domain" description="LysM" evidence="1">
    <location>
        <begin position="240"/>
        <end position="283"/>
    </location>
</feature>
<accession>A0A915YLV3</accession>
<dbReference type="KEGG" id="aup:AsAng_0062870"/>
<protein>
    <submittedName>
        <fullName evidence="2">LysM peptidoglycan-binding domain-containing protein</fullName>
    </submittedName>
</protein>
<keyword evidence="3" id="KW-1185">Reference proteome</keyword>
<gene>
    <name evidence="2" type="ORF">AsAng_0062870</name>
</gene>
<reference evidence="2" key="1">
    <citation type="submission" date="2022-09" db="EMBL/GenBank/DDBJ databases">
        <title>Aureispira anguillicida sp. nov., isolated from Leptocephalus of Japanese eel Anguilla japonica.</title>
        <authorList>
            <person name="Yuasa K."/>
            <person name="Mekata T."/>
            <person name="Ikunari K."/>
        </authorList>
    </citation>
    <scope>NUCLEOTIDE SEQUENCE</scope>
    <source>
        <strain evidence="2">EL160426</strain>
    </source>
</reference>
<organism evidence="2 3">
    <name type="scientific">Aureispira anguillae</name>
    <dbReference type="NCBI Taxonomy" id="2864201"/>
    <lineage>
        <taxon>Bacteria</taxon>
        <taxon>Pseudomonadati</taxon>
        <taxon>Bacteroidota</taxon>
        <taxon>Saprospiria</taxon>
        <taxon>Saprospirales</taxon>
        <taxon>Saprospiraceae</taxon>
        <taxon>Aureispira</taxon>
    </lineage>
</organism>
<dbReference type="InterPro" id="IPR018392">
    <property type="entry name" value="LysM"/>
</dbReference>
<dbReference type="PANTHER" id="PTHR33734:SF22">
    <property type="entry name" value="MEMBRANE-BOUND LYTIC MUREIN TRANSGLYCOSYLASE D"/>
    <property type="match status" value="1"/>
</dbReference>
<dbReference type="CDD" id="cd00118">
    <property type="entry name" value="LysM"/>
    <property type="match status" value="1"/>
</dbReference>
<evidence type="ECO:0000313" key="2">
    <source>
        <dbReference type="EMBL" id="BDS15503.1"/>
    </source>
</evidence>
<evidence type="ECO:0000313" key="3">
    <source>
        <dbReference type="Proteomes" id="UP001060919"/>
    </source>
</evidence>
<dbReference type="PROSITE" id="PS51782">
    <property type="entry name" value="LYSM"/>
    <property type="match status" value="2"/>
</dbReference>
<name>A0A915YLV3_9BACT</name>
<dbReference type="PANTHER" id="PTHR33734">
    <property type="entry name" value="LYSM DOMAIN-CONTAINING GPI-ANCHORED PROTEIN 2"/>
    <property type="match status" value="1"/>
</dbReference>
<dbReference type="EMBL" id="AP026867">
    <property type="protein sequence ID" value="BDS15503.1"/>
    <property type="molecule type" value="Genomic_DNA"/>
</dbReference>
<dbReference type="Gene3D" id="3.10.350.10">
    <property type="entry name" value="LysM domain"/>
    <property type="match status" value="2"/>
</dbReference>
<dbReference type="RefSeq" id="WP_264790649.1">
    <property type="nucleotide sequence ID" value="NZ_AP026867.1"/>
</dbReference>
<dbReference type="InterPro" id="IPR036779">
    <property type="entry name" value="LysM_dom_sf"/>
</dbReference>
<dbReference type="SMART" id="SM00257">
    <property type="entry name" value="LysM"/>
    <property type="match status" value="2"/>
</dbReference>
<dbReference type="Pfam" id="PF01476">
    <property type="entry name" value="LysM"/>
    <property type="match status" value="2"/>
</dbReference>
<proteinExistence type="predicted"/>
<sequence>MKKQISWVILQLWAGILISYGQEIQYFSSDSSSYILMDVYAQIGNQIYTLQDSSVGECWAIVAQKDFNNNGYLDLLLGHIHGCGGNCCGNSYSFITFDKNHFVRTQEVGNGDYLHTELWKGKLSILLQTNVKDSVTGHQKWLKERYVLQGDSIVKIETYKASKINTSESDYLLQWNNRNYPANSHFTHVIKKEGQSLWALANKYQTTVSAIKALNQLPNDFIFIGDSLKIPIPDTQAFHLHAIRTAGETLWAISQHYNVPVAVIKRVNGIDGDTIKVGETLKIPKTH</sequence>
<feature type="domain" description="LysM" evidence="1">
    <location>
        <begin position="186"/>
        <end position="230"/>
    </location>
</feature>
<dbReference type="SUPFAM" id="SSF54106">
    <property type="entry name" value="LysM domain"/>
    <property type="match status" value="2"/>
</dbReference>
<evidence type="ECO:0000259" key="1">
    <source>
        <dbReference type="PROSITE" id="PS51782"/>
    </source>
</evidence>
<dbReference type="AlphaFoldDB" id="A0A915YLV3"/>